<dbReference type="RefSeq" id="XP_052740769.1">
    <property type="nucleotide sequence ID" value="XM_052884809.1"/>
</dbReference>
<reference evidence="12" key="1">
    <citation type="submission" date="2025-08" db="UniProtKB">
        <authorList>
            <consortium name="RefSeq"/>
        </authorList>
    </citation>
    <scope>IDENTIFICATION</scope>
</reference>
<keyword evidence="9" id="KW-0732">Signal</keyword>
<keyword evidence="6" id="KW-0675">Receptor</keyword>
<organism evidence="11 12">
    <name type="scientific">Bicyclus anynana</name>
    <name type="common">Squinting bush brown butterfly</name>
    <dbReference type="NCBI Taxonomy" id="110368"/>
    <lineage>
        <taxon>Eukaryota</taxon>
        <taxon>Metazoa</taxon>
        <taxon>Ecdysozoa</taxon>
        <taxon>Arthropoda</taxon>
        <taxon>Hexapoda</taxon>
        <taxon>Insecta</taxon>
        <taxon>Pterygota</taxon>
        <taxon>Neoptera</taxon>
        <taxon>Endopterygota</taxon>
        <taxon>Lepidoptera</taxon>
        <taxon>Glossata</taxon>
        <taxon>Ditrysia</taxon>
        <taxon>Papilionoidea</taxon>
        <taxon>Nymphalidae</taxon>
        <taxon>Satyrinae</taxon>
        <taxon>Satyrini</taxon>
        <taxon>Mycalesina</taxon>
        <taxon>Bicyclus</taxon>
    </lineage>
</organism>
<dbReference type="PANTHER" id="PTHR42643:SF24">
    <property type="entry name" value="IONOTROPIC RECEPTOR 60A"/>
    <property type="match status" value="1"/>
</dbReference>
<gene>
    <name evidence="12" type="primary">LOC112050619</name>
</gene>
<keyword evidence="7" id="KW-0325">Glycoprotein</keyword>
<dbReference type="InterPro" id="IPR052192">
    <property type="entry name" value="Insect_Ionotropic_Sensory_Rcpt"/>
</dbReference>
<dbReference type="Pfam" id="PF24061">
    <property type="entry name" value="LBD_receptor"/>
    <property type="match status" value="1"/>
</dbReference>
<name>A0ABM3LNZ6_BICAN</name>
<dbReference type="Proteomes" id="UP001652582">
    <property type="component" value="Chromosome 12"/>
</dbReference>
<comment type="subcellular location">
    <subcellularLocation>
        <location evidence="1">Cell membrane</location>
        <topology evidence="1">Multi-pass membrane protein</topology>
    </subcellularLocation>
</comment>
<evidence type="ECO:0000256" key="8">
    <source>
        <dbReference type="SAM" id="Phobius"/>
    </source>
</evidence>
<evidence type="ECO:0000313" key="12">
    <source>
        <dbReference type="RefSeq" id="XP_052740769.1"/>
    </source>
</evidence>
<feature type="domain" description="Putative ionotropic receptor ligand binding" evidence="10">
    <location>
        <begin position="96"/>
        <end position="200"/>
    </location>
</feature>
<evidence type="ECO:0000256" key="9">
    <source>
        <dbReference type="SAM" id="SignalP"/>
    </source>
</evidence>
<feature type="transmembrane region" description="Helical" evidence="8">
    <location>
        <begin position="617"/>
        <end position="638"/>
    </location>
</feature>
<evidence type="ECO:0000256" key="1">
    <source>
        <dbReference type="ARBA" id="ARBA00004651"/>
    </source>
</evidence>
<keyword evidence="5 8" id="KW-0472">Membrane</keyword>
<evidence type="ECO:0000256" key="2">
    <source>
        <dbReference type="ARBA" id="ARBA00022475"/>
    </source>
</evidence>
<keyword evidence="3 8" id="KW-0812">Transmembrane</keyword>
<keyword evidence="2" id="KW-1003">Cell membrane</keyword>
<keyword evidence="11" id="KW-1185">Reference proteome</keyword>
<dbReference type="PANTHER" id="PTHR42643">
    <property type="entry name" value="IONOTROPIC RECEPTOR 20A-RELATED"/>
    <property type="match status" value="1"/>
</dbReference>
<dbReference type="InterPro" id="IPR056198">
    <property type="entry name" value="LBD_receptor"/>
</dbReference>
<proteinExistence type="predicted"/>
<evidence type="ECO:0000259" key="10">
    <source>
        <dbReference type="Pfam" id="PF24061"/>
    </source>
</evidence>
<evidence type="ECO:0000256" key="7">
    <source>
        <dbReference type="ARBA" id="ARBA00023180"/>
    </source>
</evidence>
<dbReference type="GeneID" id="112050619"/>
<evidence type="ECO:0000256" key="5">
    <source>
        <dbReference type="ARBA" id="ARBA00023136"/>
    </source>
</evidence>
<feature type="signal peptide" evidence="9">
    <location>
        <begin position="1"/>
        <end position="15"/>
    </location>
</feature>
<evidence type="ECO:0000256" key="3">
    <source>
        <dbReference type="ARBA" id="ARBA00022692"/>
    </source>
</evidence>
<evidence type="ECO:0000313" key="11">
    <source>
        <dbReference type="Proteomes" id="UP001652582"/>
    </source>
</evidence>
<dbReference type="Gene3D" id="3.40.190.10">
    <property type="entry name" value="Periplasmic binding protein-like II"/>
    <property type="match status" value="1"/>
</dbReference>
<dbReference type="SUPFAM" id="SSF53850">
    <property type="entry name" value="Periplasmic binding protein-like II"/>
    <property type="match status" value="1"/>
</dbReference>
<protein>
    <submittedName>
        <fullName evidence="12">Uncharacterized protein LOC112050619</fullName>
    </submittedName>
</protein>
<feature type="transmembrane region" description="Helical" evidence="8">
    <location>
        <begin position="391"/>
        <end position="410"/>
    </location>
</feature>
<accession>A0ABM3LNZ6</accession>
<evidence type="ECO:0000256" key="6">
    <source>
        <dbReference type="ARBA" id="ARBA00023170"/>
    </source>
</evidence>
<feature type="transmembrane region" description="Helical" evidence="8">
    <location>
        <begin position="361"/>
        <end position="379"/>
    </location>
</feature>
<feature type="chain" id="PRO_5046417004" evidence="9">
    <location>
        <begin position="16"/>
        <end position="656"/>
    </location>
</feature>
<feature type="transmembrane region" description="Helical" evidence="8">
    <location>
        <begin position="416"/>
        <end position="435"/>
    </location>
</feature>
<evidence type="ECO:0000256" key="4">
    <source>
        <dbReference type="ARBA" id="ARBA00022989"/>
    </source>
</evidence>
<sequence>MKVAVILITVFSVQAMHTSGPVIVNDLVNCLSDMIKTNFLKPGLVIFPHPINASSTIIRVRTDILTRIHRSKKYTVQITAPDSKAVCNDPNKKFKVVHSDPFKVMSIASYFVIIVDSFDDFTHFARKIIRSRFWNPYGKFLILLHNITMNDDENREDVENILTCLFKYNVINVVVMVPRAKVVRNVIIYSWKPYDPPNYCGYFNESAKNRLLIENTCDRGILKSKGSIFKDKLPSNMQQCSLNILAIERQPFISRYKTDPNMEKRIIKQMLKPYNFSVGFEIILNKFRGERDEKGVWDGALQDLVAKRGQILLGGIFPDFDVHEDFDCSATYLADSYAWVVPRAYPSPPWSSLTAAFENEVWYLAAVIFVLCGFSWKILGQISGDSSYNRAFKHCFLNSWILLFGFPPYVRPKKGSLRIFFIFLNTYCILFMTAYQTKLIIILRNQTFRYQIKTIHDVVLSGLKIGGSEELHGLFQNSSDPIDNLIDDKWIDVHNITQALLDVAVYRNFSVLCSRLELEYLASVLPELHDVFGRTKLYTFEKSAFLVPLEMIGLRGFPFMKILSRRLNSYKQFGLNEYVRRYFTQLNKKNKEKLLVLLKSRPKNISALTIQHLQCGFLVLSLGMVGGTVVLMLEILLYTNLVQKIELQIQSIFKRR</sequence>
<keyword evidence="4 8" id="KW-1133">Transmembrane helix</keyword>